<sequence>MKTKKELLIIAVVAIALIAYLFLRKTDRTTYQLPNVEALAADSITRIQIEEQNRSVVLEKRDDRWQVLPIDRPADNLKVGALTDALAKLELTALVSESGSLERYDLGPEKRIRVRAWAKDALKRDIEIGKTAPTYQHTFVKFPDADKVYHARSNLRSQFDGKPEDFRNKSVFSFQQAEVDRIQLTVEGSTKTWVKETTASEEKDKPAQVVWKSGEKTVETERIDQVLNALATLRCEKFLEPDAARPTGTPILEATVVGKDTQSLQVFDRLQPSDTTYPATASGQQDVFTVPGWKIDQWKKDWAGLP</sequence>
<reference evidence="3" key="1">
    <citation type="journal article" date="2020" name="mSystems">
        <title>Genome- and Community-Level Interaction Insights into Carbon Utilization and Element Cycling Functions of Hydrothermarchaeota in Hydrothermal Sediment.</title>
        <authorList>
            <person name="Zhou Z."/>
            <person name="Liu Y."/>
            <person name="Xu W."/>
            <person name="Pan J."/>
            <person name="Luo Z.H."/>
            <person name="Li M."/>
        </authorList>
    </citation>
    <scope>NUCLEOTIDE SEQUENCE [LARGE SCALE GENOMIC DNA]</scope>
    <source>
        <strain evidence="3">SpSt-477</strain>
    </source>
</reference>
<organism evidence="3">
    <name type="scientific">Desulfatirhabdium butyrativorans</name>
    <dbReference type="NCBI Taxonomy" id="340467"/>
    <lineage>
        <taxon>Bacteria</taxon>
        <taxon>Pseudomonadati</taxon>
        <taxon>Thermodesulfobacteriota</taxon>
        <taxon>Desulfobacteria</taxon>
        <taxon>Desulfobacterales</taxon>
        <taxon>Desulfatirhabdiaceae</taxon>
        <taxon>Desulfatirhabdium</taxon>
    </lineage>
</organism>
<accession>A0A7C4MKY5</accession>
<dbReference type="AlphaFoldDB" id="A0A7C4MKY5"/>
<name>A0A7C4MKY5_9BACT</name>
<feature type="transmembrane region" description="Helical" evidence="1">
    <location>
        <begin position="7"/>
        <end position="23"/>
    </location>
</feature>
<comment type="caution">
    <text evidence="3">The sequence shown here is derived from an EMBL/GenBank/DDBJ whole genome shotgun (WGS) entry which is preliminary data.</text>
</comment>
<proteinExistence type="predicted"/>
<feature type="domain" description="DUF4340" evidence="2">
    <location>
        <begin position="70"/>
        <end position="246"/>
    </location>
</feature>
<evidence type="ECO:0000256" key="1">
    <source>
        <dbReference type="SAM" id="Phobius"/>
    </source>
</evidence>
<evidence type="ECO:0000313" key="3">
    <source>
        <dbReference type="EMBL" id="HGU31303.1"/>
    </source>
</evidence>
<evidence type="ECO:0000259" key="2">
    <source>
        <dbReference type="Pfam" id="PF14238"/>
    </source>
</evidence>
<dbReference type="Pfam" id="PF14238">
    <property type="entry name" value="DUF4340"/>
    <property type="match status" value="1"/>
</dbReference>
<dbReference type="EMBL" id="DSUH01000011">
    <property type="protein sequence ID" value="HGU31303.1"/>
    <property type="molecule type" value="Genomic_DNA"/>
</dbReference>
<dbReference type="InterPro" id="IPR025641">
    <property type="entry name" value="DUF4340"/>
</dbReference>
<protein>
    <submittedName>
        <fullName evidence="3">DUF4340 domain-containing protein</fullName>
    </submittedName>
</protein>
<keyword evidence="1" id="KW-0472">Membrane</keyword>
<gene>
    <name evidence="3" type="ORF">ENS29_00430</name>
</gene>
<keyword evidence="1" id="KW-1133">Transmembrane helix</keyword>
<keyword evidence="1" id="KW-0812">Transmembrane</keyword>